<gene>
    <name evidence="2" type="ORF">NCGR_LOCUS30067</name>
</gene>
<protein>
    <submittedName>
        <fullName evidence="2">Uncharacterized protein</fullName>
    </submittedName>
</protein>
<keyword evidence="3" id="KW-1185">Reference proteome</keyword>
<dbReference type="Proteomes" id="UP000604825">
    <property type="component" value="Unassembled WGS sequence"/>
</dbReference>
<feature type="region of interest" description="Disordered" evidence="1">
    <location>
        <begin position="242"/>
        <end position="356"/>
    </location>
</feature>
<reference evidence="2" key="1">
    <citation type="submission" date="2020-10" db="EMBL/GenBank/DDBJ databases">
        <authorList>
            <person name="Han B."/>
            <person name="Lu T."/>
            <person name="Zhao Q."/>
            <person name="Huang X."/>
            <person name="Zhao Y."/>
        </authorList>
    </citation>
    <scope>NUCLEOTIDE SEQUENCE</scope>
</reference>
<dbReference type="GO" id="GO:0043622">
    <property type="term" value="P:cortical microtubule organization"/>
    <property type="evidence" value="ECO:0007669"/>
    <property type="project" value="TreeGrafter"/>
</dbReference>
<feature type="compositionally biased region" description="Polar residues" evidence="1">
    <location>
        <begin position="211"/>
        <end position="221"/>
    </location>
</feature>
<feature type="compositionally biased region" description="Basic and acidic residues" evidence="1">
    <location>
        <begin position="160"/>
        <end position="173"/>
    </location>
</feature>
<evidence type="ECO:0000313" key="3">
    <source>
        <dbReference type="Proteomes" id="UP000604825"/>
    </source>
</evidence>
<dbReference type="EMBL" id="CAJGYO010000007">
    <property type="protein sequence ID" value="CAD6245777.1"/>
    <property type="molecule type" value="Genomic_DNA"/>
</dbReference>
<feature type="region of interest" description="Disordered" evidence="1">
    <location>
        <begin position="110"/>
        <end position="230"/>
    </location>
</feature>
<dbReference type="AlphaFoldDB" id="A0A811PJA5"/>
<name>A0A811PJA5_9POAL</name>
<dbReference type="OrthoDB" id="1929779at2759"/>
<dbReference type="PANTHER" id="PTHR31949">
    <property type="entry name" value="GASTRIC MUCIN-LIKE PROTEIN"/>
    <property type="match status" value="1"/>
</dbReference>
<accession>A0A811PJA5</accession>
<dbReference type="PANTHER" id="PTHR31949:SF36">
    <property type="entry name" value="OS08G0543000 PROTEIN"/>
    <property type="match status" value="1"/>
</dbReference>
<evidence type="ECO:0000313" key="2">
    <source>
        <dbReference type="EMBL" id="CAD6245777.1"/>
    </source>
</evidence>
<feature type="compositionally biased region" description="Low complexity" evidence="1">
    <location>
        <begin position="140"/>
        <end position="151"/>
    </location>
</feature>
<comment type="caution">
    <text evidence="2">The sequence shown here is derived from an EMBL/GenBank/DDBJ whole genome shotgun (WGS) entry which is preliminary data.</text>
</comment>
<organism evidence="2 3">
    <name type="scientific">Miscanthus lutarioriparius</name>
    <dbReference type="NCBI Taxonomy" id="422564"/>
    <lineage>
        <taxon>Eukaryota</taxon>
        <taxon>Viridiplantae</taxon>
        <taxon>Streptophyta</taxon>
        <taxon>Embryophyta</taxon>
        <taxon>Tracheophyta</taxon>
        <taxon>Spermatophyta</taxon>
        <taxon>Magnoliopsida</taxon>
        <taxon>Liliopsida</taxon>
        <taxon>Poales</taxon>
        <taxon>Poaceae</taxon>
        <taxon>PACMAD clade</taxon>
        <taxon>Panicoideae</taxon>
        <taxon>Andropogonodae</taxon>
        <taxon>Andropogoneae</taxon>
        <taxon>Saccharinae</taxon>
        <taxon>Miscanthus</taxon>
    </lineage>
</organism>
<proteinExistence type="predicted"/>
<dbReference type="GO" id="GO:0055028">
    <property type="term" value="C:cortical microtubule"/>
    <property type="evidence" value="ECO:0007669"/>
    <property type="project" value="TreeGrafter"/>
</dbReference>
<sequence length="356" mass="37886">MERMRRIAGMGKAKVPSVVQAEDKDESVVFFRELYKREKYRDVNLLEPMYSVEFDAIQGGHVCRVPSGKRDFLIPVDEKHDYDWLMTPPSAPLFPSLDTEANSSRMVLQKELPIPPRPVKPSASRLSGKLDGSTTLARPASHTASSSSKTACVKGAPAVSKEKKQPRTADQRPSHKVPTNGKQKAAAASIPGTRTSGAGAPKKHSERCYASQASGTSTSTVKGVADQEVPFKAPKNLITTARSIFRRQAPPAVSAQSKGAPPAVSAQSKGSGSGVDVKKKKKKNGKATRQSCPPAATRGMTMSELLLQDRRNELPPRGTNVTGSGAGGEPPSSTGGRAGRAPLMRGIPKADGKAWV</sequence>
<evidence type="ECO:0000256" key="1">
    <source>
        <dbReference type="SAM" id="MobiDB-lite"/>
    </source>
</evidence>